<dbReference type="RefSeq" id="WP_341981645.1">
    <property type="nucleotide sequence ID" value="NZ_JBBYAF010000009.1"/>
</dbReference>
<dbReference type="NCBIfam" id="NF005253">
    <property type="entry name" value="PRK06762.1-4"/>
    <property type="match status" value="1"/>
</dbReference>
<dbReference type="InterPro" id="IPR027417">
    <property type="entry name" value="P-loop_NTPase"/>
</dbReference>
<comment type="caution">
    <text evidence="1">The sequence shown here is derived from an EMBL/GenBank/DDBJ whole genome shotgun (WGS) entry which is preliminary data.</text>
</comment>
<protein>
    <submittedName>
        <fullName evidence="1">Kinase</fullName>
    </submittedName>
</protein>
<dbReference type="SUPFAM" id="SSF52540">
    <property type="entry name" value="P-loop containing nucleoside triphosphate hydrolases"/>
    <property type="match status" value="1"/>
</dbReference>
<organism evidence="1 2">
    <name type="scientific">Rossellomorea oryzaecorticis</name>
    <dbReference type="NCBI Taxonomy" id="1396505"/>
    <lineage>
        <taxon>Bacteria</taxon>
        <taxon>Bacillati</taxon>
        <taxon>Bacillota</taxon>
        <taxon>Bacilli</taxon>
        <taxon>Bacillales</taxon>
        <taxon>Bacillaceae</taxon>
        <taxon>Rossellomorea</taxon>
    </lineage>
</organism>
<keyword evidence="1" id="KW-0418">Kinase</keyword>
<keyword evidence="1" id="KW-0808">Transferase</keyword>
<keyword evidence="2" id="KW-1185">Reference proteome</keyword>
<dbReference type="Proteomes" id="UP001389717">
    <property type="component" value="Unassembled WGS sequence"/>
</dbReference>
<proteinExistence type="predicted"/>
<reference evidence="1 2" key="1">
    <citation type="submission" date="2024-04" db="EMBL/GenBank/DDBJ databases">
        <title>Bacillus oryzaecorticis sp. nov., a moderately halophilic bacterium isolated from rice husks.</title>
        <authorList>
            <person name="Zhu H.-S."/>
        </authorList>
    </citation>
    <scope>NUCLEOTIDE SEQUENCE [LARGE SCALE GENOMIC DNA]</scope>
    <source>
        <strain evidence="1 2">ZC255</strain>
    </source>
</reference>
<gene>
    <name evidence="1" type="ORF">AAEO50_06350</name>
</gene>
<dbReference type="GO" id="GO:0016301">
    <property type="term" value="F:kinase activity"/>
    <property type="evidence" value="ECO:0007669"/>
    <property type="project" value="UniProtKB-KW"/>
</dbReference>
<dbReference type="Pfam" id="PF13671">
    <property type="entry name" value="AAA_33"/>
    <property type="match status" value="1"/>
</dbReference>
<evidence type="ECO:0000313" key="2">
    <source>
        <dbReference type="Proteomes" id="UP001389717"/>
    </source>
</evidence>
<name>A0ABU9K744_9BACI</name>
<accession>A0ABU9K744</accession>
<dbReference type="Gene3D" id="3.40.50.300">
    <property type="entry name" value="P-loop containing nucleotide triphosphate hydrolases"/>
    <property type="match status" value="1"/>
</dbReference>
<dbReference type="EMBL" id="JBBYAF010000009">
    <property type="protein sequence ID" value="MEL3971891.1"/>
    <property type="molecule type" value="Genomic_DNA"/>
</dbReference>
<sequence>METKLIIIRGNSGSGKTTTAKNLQNHLGLGTLLVSQDNVRREMLKVHDREGNLSIDLIRQIAEYGKDKCEFVIVEGIFYKPRYGEMLHNLIKFFNQNAYTYYFDLPFEETAIRHNSSSKKMEFNEDSLRTWWNPKDYLDVAGEVKLTKDMSPEDVLKLILIQLQGNYAELMGGPNT</sequence>
<evidence type="ECO:0000313" key="1">
    <source>
        <dbReference type="EMBL" id="MEL3971891.1"/>
    </source>
</evidence>
<dbReference type="NCBIfam" id="NF005255">
    <property type="entry name" value="PRK06762.2-2"/>
    <property type="match status" value="1"/>
</dbReference>
<dbReference type="NCBIfam" id="NF005251">
    <property type="entry name" value="PRK06762.1-1"/>
    <property type="match status" value="1"/>
</dbReference>